<evidence type="ECO:0000313" key="2">
    <source>
        <dbReference type="Proteomes" id="UP000464700"/>
    </source>
</evidence>
<dbReference type="Proteomes" id="UP000464700">
    <property type="component" value="Chromosome"/>
</dbReference>
<evidence type="ECO:0000313" key="1">
    <source>
        <dbReference type="EMBL" id="QHN10265.1"/>
    </source>
</evidence>
<dbReference type="KEGG" id="pcol:F1325_07235"/>
<protein>
    <submittedName>
        <fullName evidence="1">Uncharacterized protein</fullName>
    </submittedName>
</protein>
<proteinExistence type="predicted"/>
<dbReference type="EMBL" id="CP043925">
    <property type="protein sequence ID" value="QHN10265.1"/>
    <property type="molecule type" value="Genomic_DNA"/>
</dbReference>
<organism evidence="1 2">
    <name type="scientific">Proteus columbae</name>
    <dbReference type="NCBI Taxonomy" id="1987580"/>
    <lineage>
        <taxon>Bacteria</taxon>
        <taxon>Pseudomonadati</taxon>
        <taxon>Pseudomonadota</taxon>
        <taxon>Gammaproteobacteria</taxon>
        <taxon>Enterobacterales</taxon>
        <taxon>Morganellaceae</taxon>
        <taxon>Proteus</taxon>
    </lineage>
</organism>
<dbReference type="AlphaFoldDB" id="A0A6I7D662"/>
<accession>A0A6I7D662</accession>
<keyword evidence="2" id="KW-1185">Reference proteome</keyword>
<sequence length="59" mass="6747">MNMKLTDKQIKTLDIVRDKFGTGVDGRTLKSFEKKGLIRQTIIGWTLTKSGFDMLNEVE</sequence>
<gene>
    <name evidence="1" type="ORF">F1325_07235</name>
</gene>
<name>A0A6I7D662_9GAMM</name>
<reference evidence="1 2" key="1">
    <citation type="submission" date="2019-09" db="EMBL/GenBank/DDBJ databases">
        <title>Emergence of a chromosome-mediated tetracycline resistance gene in Proteus strain.</title>
        <authorList>
            <person name="He D."/>
            <person name="Wang L."/>
        </authorList>
    </citation>
    <scope>NUCLEOTIDE SEQUENCE [LARGE SCALE GENOMIC DNA]</scope>
    <source>
        <strain evidence="1 2">T60</strain>
    </source>
</reference>